<name>A0ACB0YBR3_MELEN</name>
<protein>
    <submittedName>
        <fullName evidence="1">Uncharacterized protein</fullName>
    </submittedName>
</protein>
<sequence>MLMLLFHGLESGVYNFTGEMFCPNYNFNYVTGSFGAALFALETSANIFLAIDRCCDFISPKICEFLFNGILNTCTYLSFIVLILRKTYYFLDRVFNHIFFLLFLLCKSCILQWCLYELVHESVRNILKFKLIF</sequence>
<organism evidence="1 2">
    <name type="scientific">Meloidogyne enterolobii</name>
    <name type="common">Root-knot nematode worm</name>
    <name type="synonym">Meloidogyne mayaguensis</name>
    <dbReference type="NCBI Taxonomy" id="390850"/>
    <lineage>
        <taxon>Eukaryota</taxon>
        <taxon>Metazoa</taxon>
        <taxon>Ecdysozoa</taxon>
        <taxon>Nematoda</taxon>
        <taxon>Chromadorea</taxon>
        <taxon>Rhabditida</taxon>
        <taxon>Tylenchina</taxon>
        <taxon>Tylenchomorpha</taxon>
        <taxon>Tylenchoidea</taxon>
        <taxon>Meloidogynidae</taxon>
        <taxon>Meloidogyninae</taxon>
        <taxon>Meloidogyne</taxon>
    </lineage>
</organism>
<evidence type="ECO:0000313" key="2">
    <source>
        <dbReference type="Proteomes" id="UP001497535"/>
    </source>
</evidence>
<dbReference type="EMBL" id="CAVMJV010000009">
    <property type="protein sequence ID" value="CAK5040054.1"/>
    <property type="molecule type" value="Genomic_DNA"/>
</dbReference>
<keyword evidence="2" id="KW-1185">Reference proteome</keyword>
<comment type="caution">
    <text evidence="1">The sequence shown here is derived from an EMBL/GenBank/DDBJ whole genome shotgun (WGS) entry which is preliminary data.</text>
</comment>
<accession>A0ACB0YBR3</accession>
<dbReference type="Proteomes" id="UP001497535">
    <property type="component" value="Unassembled WGS sequence"/>
</dbReference>
<reference evidence="1" key="1">
    <citation type="submission" date="2023-11" db="EMBL/GenBank/DDBJ databases">
        <authorList>
            <person name="Poullet M."/>
        </authorList>
    </citation>
    <scope>NUCLEOTIDE SEQUENCE</scope>
    <source>
        <strain evidence="1">E1834</strain>
    </source>
</reference>
<evidence type="ECO:0000313" key="1">
    <source>
        <dbReference type="EMBL" id="CAK5040054.1"/>
    </source>
</evidence>
<proteinExistence type="predicted"/>
<gene>
    <name evidence="1" type="ORF">MENTE1834_LOCUS10118</name>
</gene>